<name>A0A5C6X7F4_9DELT</name>
<dbReference type="Pfam" id="PF05742">
    <property type="entry name" value="TANGO2"/>
    <property type="match status" value="1"/>
</dbReference>
<evidence type="ECO:0000313" key="2">
    <source>
        <dbReference type="Proteomes" id="UP000321046"/>
    </source>
</evidence>
<dbReference type="InterPro" id="IPR008551">
    <property type="entry name" value="TANGO2"/>
</dbReference>
<dbReference type="OrthoDB" id="4380123at2"/>
<reference evidence="1 2" key="1">
    <citation type="submission" date="2019-08" db="EMBL/GenBank/DDBJ databases">
        <title>Bradymonadales sp. TMQ2.</title>
        <authorList>
            <person name="Liang Q."/>
        </authorList>
    </citation>
    <scope>NUCLEOTIDE SEQUENCE [LARGE SCALE GENOMIC DNA]</scope>
    <source>
        <strain evidence="1 2">TMQ2</strain>
    </source>
</reference>
<protein>
    <submittedName>
        <fullName evidence="1">NRDE family protein</fullName>
    </submittedName>
</protein>
<dbReference type="EMBL" id="VOSL01000054">
    <property type="protein sequence ID" value="TXD34666.1"/>
    <property type="molecule type" value="Genomic_DNA"/>
</dbReference>
<accession>A0A5C6X7F4</accession>
<gene>
    <name evidence="1" type="ORF">FRC96_13720</name>
</gene>
<proteinExistence type="predicted"/>
<sequence>MCTILIATRCASECPFFVVANRDESYARPASAPALRSIEGMRVLAPRDERSGGTWLGLNEAGLFVAITNRFEVERRPHHRSRGELVWTSLGRSGVDEALEHVRGLSPTDYGGFHLLLADRTGAQVIWSDGTVFREEVLAPGYHALSERSFGAGPSKRLERLALRSAGWREFDDALRAELIEAMAWRDAQEPFESTCVHMPELGYGTRSSTIVALGERVRFEHADGPPCEAHYESYDNELHALALDEVDEARGGRA</sequence>
<evidence type="ECO:0000313" key="1">
    <source>
        <dbReference type="EMBL" id="TXD34666.1"/>
    </source>
</evidence>
<comment type="caution">
    <text evidence="1">The sequence shown here is derived from an EMBL/GenBank/DDBJ whole genome shotgun (WGS) entry which is preliminary data.</text>
</comment>
<dbReference type="RefSeq" id="WP_146975126.1">
    <property type="nucleotide sequence ID" value="NZ_VOSL01000054.1"/>
</dbReference>
<dbReference type="PANTHER" id="PTHR17985:SF8">
    <property type="entry name" value="TRANSPORT AND GOLGI ORGANIZATION PROTEIN 2 HOMOLOG"/>
    <property type="match status" value="1"/>
</dbReference>
<dbReference type="AlphaFoldDB" id="A0A5C6X7F4"/>
<dbReference type="Proteomes" id="UP000321046">
    <property type="component" value="Unassembled WGS sequence"/>
</dbReference>
<dbReference type="PANTHER" id="PTHR17985">
    <property type="entry name" value="SER/THR-RICH PROTEIN T10 IN DGCR REGION"/>
    <property type="match status" value="1"/>
</dbReference>
<organism evidence="1 2">
    <name type="scientific">Lujinxingia vulgaris</name>
    <dbReference type="NCBI Taxonomy" id="2600176"/>
    <lineage>
        <taxon>Bacteria</taxon>
        <taxon>Deltaproteobacteria</taxon>
        <taxon>Bradymonadales</taxon>
        <taxon>Lujinxingiaceae</taxon>
        <taxon>Lujinxingia</taxon>
    </lineage>
</organism>
<dbReference type="Gene3D" id="3.60.60.10">
    <property type="entry name" value="Penicillin V Acylase, Chain A"/>
    <property type="match status" value="1"/>
</dbReference>